<keyword evidence="1" id="KW-0808">Transferase</keyword>
<dbReference type="EMBL" id="CP109535">
    <property type="protein sequence ID" value="WTY98726.1"/>
    <property type="molecule type" value="Genomic_DNA"/>
</dbReference>
<dbReference type="Gene3D" id="3.40.50.150">
    <property type="entry name" value="Vaccinia Virus protein VP39"/>
    <property type="match status" value="1"/>
</dbReference>
<accession>A0AAU3H3U4</accession>
<dbReference type="SUPFAM" id="SSF53335">
    <property type="entry name" value="S-adenosyl-L-methionine-dependent methyltransferases"/>
    <property type="match status" value="1"/>
</dbReference>
<sequence>MSLLTSPPVKRAMRPVITALDRRIKRLARLENAELRGQLEQAQRQLDGGAVRSYAVELLLGRAGRGSHRTPTRTQVEKLAAEVREVTGVHTAERHVHLAYRTLVVLEALGSGRVAGGTMNVVGKLSTVPLLKPPNDEVLEIGTLHGLFAAGLVRQLVSAGYAPSLTIVDPLADVQLQPGHVLGADPSGTPISENVVRANLGLSGLPDERIRLRRGFSNAPEVRAAVTDREYGVVVIDGDHSEEGVREDLEWAETLVASGGVVVIDDYTDKNWPGVEAAVRKHLEGDTRFTFIGRTSTSGFLRAE</sequence>
<gene>
    <name evidence="1" type="ORF">OG626_29405</name>
</gene>
<protein>
    <submittedName>
        <fullName evidence="1">Class I SAM-dependent methyltransferase</fullName>
    </submittedName>
</protein>
<dbReference type="Pfam" id="PF13578">
    <property type="entry name" value="Methyltransf_24"/>
    <property type="match status" value="1"/>
</dbReference>
<dbReference type="InterPro" id="IPR029063">
    <property type="entry name" value="SAM-dependent_MTases_sf"/>
</dbReference>
<proteinExistence type="predicted"/>
<keyword evidence="1" id="KW-0489">Methyltransferase</keyword>
<organism evidence="1">
    <name type="scientific">Streptomyces sp. NBC_01401</name>
    <dbReference type="NCBI Taxonomy" id="2903854"/>
    <lineage>
        <taxon>Bacteria</taxon>
        <taxon>Bacillati</taxon>
        <taxon>Actinomycetota</taxon>
        <taxon>Actinomycetes</taxon>
        <taxon>Kitasatosporales</taxon>
        <taxon>Streptomycetaceae</taxon>
        <taxon>Streptomyces</taxon>
    </lineage>
</organism>
<dbReference type="GO" id="GO:0032259">
    <property type="term" value="P:methylation"/>
    <property type="evidence" value="ECO:0007669"/>
    <property type="project" value="UniProtKB-KW"/>
</dbReference>
<dbReference type="AlphaFoldDB" id="A0AAU3H3U4"/>
<dbReference type="GO" id="GO:0008168">
    <property type="term" value="F:methyltransferase activity"/>
    <property type="evidence" value="ECO:0007669"/>
    <property type="project" value="UniProtKB-KW"/>
</dbReference>
<name>A0AAU3H3U4_9ACTN</name>
<reference evidence="1" key="1">
    <citation type="submission" date="2022-10" db="EMBL/GenBank/DDBJ databases">
        <title>The complete genomes of actinobacterial strains from the NBC collection.</title>
        <authorList>
            <person name="Joergensen T.S."/>
            <person name="Alvarez Arevalo M."/>
            <person name="Sterndorff E.B."/>
            <person name="Faurdal D."/>
            <person name="Vuksanovic O."/>
            <person name="Mourched A.-S."/>
            <person name="Charusanti P."/>
            <person name="Shaw S."/>
            <person name="Blin K."/>
            <person name="Weber T."/>
        </authorList>
    </citation>
    <scope>NUCLEOTIDE SEQUENCE</scope>
    <source>
        <strain evidence="1">NBC_01401</strain>
    </source>
</reference>
<evidence type="ECO:0000313" key="1">
    <source>
        <dbReference type="EMBL" id="WTY98726.1"/>
    </source>
</evidence>